<evidence type="ECO:0008006" key="13">
    <source>
        <dbReference type="Google" id="ProtNLM"/>
    </source>
</evidence>
<dbReference type="GO" id="GO:0030154">
    <property type="term" value="P:cell differentiation"/>
    <property type="evidence" value="ECO:0007669"/>
    <property type="project" value="UniProtKB-KW"/>
</dbReference>
<feature type="compositionally biased region" description="Acidic residues" evidence="8">
    <location>
        <begin position="257"/>
        <end position="270"/>
    </location>
</feature>
<evidence type="ECO:0000256" key="6">
    <source>
        <dbReference type="ARBA" id="ARBA00023193"/>
    </source>
</evidence>
<protein>
    <recommendedName>
        <fullName evidence="13">Caprin-1 dimerization domain-containing protein</fullName>
    </recommendedName>
</protein>
<accession>A0A9D3M1P6</accession>
<keyword evidence="3" id="KW-0963">Cytoplasm</keyword>
<keyword evidence="6" id="KW-0652">Protein synthesis inhibitor</keyword>
<evidence type="ECO:0000313" key="11">
    <source>
        <dbReference type="EMBL" id="KAG5839155.1"/>
    </source>
</evidence>
<keyword evidence="12" id="KW-1185">Reference proteome</keyword>
<dbReference type="Proteomes" id="UP001044222">
    <property type="component" value="Chromosome 11"/>
</dbReference>
<evidence type="ECO:0000256" key="5">
    <source>
        <dbReference type="ARBA" id="ARBA00022884"/>
    </source>
</evidence>
<gene>
    <name evidence="11" type="ORF">ANANG_G00201940</name>
</gene>
<proteinExistence type="inferred from homology"/>
<keyword evidence="4" id="KW-0221">Differentiation</keyword>
<comment type="similarity">
    <text evidence="2">Belongs to the caprin family.</text>
</comment>
<dbReference type="Pfam" id="PF18293">
    <property type="entry name" value="Caprin-1_dimer"/>
    <property type="match status" value="1"/>
</dbReference>
<evidence type="ECO:0000256" key="3">
    <source>
        <dbReference type="ARBA" id="ARBA00022490"/>
    </source>
</evidence>
<dbReference type="EMBL" id="JAFIRN010000011">
    <property type="protein sequence ID" value="KAG5839155.1"/>
    <property type="molecule type" value="Genomic_DNA"/>
</dbReference>
<dbReference type="InterPro" id="IPR022070">
    <property type="entry name" value="Caprin-1_C"/>
</dbReference>
<dbReference type="AlphaFoldDB" id="A0A9D3M1P6"/>
<evidence type="ECO:0000259" key="9">
    <source>
        <dbReference type="Pfam" id="PF12287"/>
    </source>
</evidence>
<feature type="region of interest" description="Disordered" evidence="8">
    <location>
        <begin position="422"/>
        <end position="505"/>
    </location>
</feature>
<reference evidence="11" key="1">
    <citation type="submission" date="2021-01" db="EMBL/GenBank/DDBJ databases">
        <title>A chromosome-scale assembly of European eel, Anguilla anguilla.</title>
        <authorList>
            <person name="Henkel C."/>
            <person name="Jong-Raadsen S.A."/>
            <person name="Dufour S."/>
            <person name="Weltzien F.-A."/>
            <person name="Palstra A.P."/>
            <person name="Pelster B."/>
            <person name="Spaink H.P."/>
            <person name="Van Den Thillart G.E."/>
            <person name="Jansen H."/>
            <person name="Zahm M."/>
            <person name="Klopp C."/>
            <person name="Cedric C."/>
            <person name="Louis A."/>
            <person name="Berthelot C."/>
            <person name="Parey E."/>
            <person name="Roest Crollius H."/>
            <person name="Montfort J."/>
            <person name="Robinson-Rechavi M."/>
            <person name="Bucao C."/>
            <person name="Bouchez O."/>
            <person name="Gislard M."/>
            <person name="Lluch J."/>
            <person name="Milhes M."/>
            <person name="Lampietro C."/>
            <person name="Lopez Roques C."/>
            <person name="Donnadieu C."/>
            <person name="Braasch I."/>
            <person name="Desvignes T."/>
            <person name="Postlethwait J."/>
            <person name="Bobe J."/>
            <person name="Guiguen Y."/>
            <person name="Dirks R."/>
        </authorList>
    </citation>
    <scope>NUCLEOTIDE SEQUENCE</scope>
    <source>
        <strain evidence="11">Tag_6206</strain>
        <tissue evidence="11">Liver</tissue>
    </source>
</reference>
<evidence type="ECO:0000313" key="12">
    <source>
        <dbReference type="Proteomes" id="UP001044222"/>
    </source>
</evidence>
<keyword evidence="5" id="KW-0694">RNA-binding</keyword>
<organism evidence="11 12">
    <name type="scientific">Anguilla anguilla</name>
    <name type="common">European freshwater eel</name>
    <name type="synonym">Muraena anguilla</name>
    <dbReference type="NCBI Taxonomy" id="7936"/>
    <lineage>
        <taxon>Eukaryota</taxon>
        <taxon>Metazoa</taxon>
        <taxon>Chordata</taxon>
        <taxon>Craniata</taxon>
        <taxon>Vertebrata</taxon>
        <taxon>Euteleostomi</taxon>
        <taxon>Actinopterygii</taxon>
        <taxon>Neopterygii</taxon>
        <taxon>Teleostei</taxon>
        <taxon>Anguilliformes</taxon>
        <taxon>Anguillidae</taxon>
        <taxon>Anguilla</taxon>
    </lineage>
</organism>
<feature type="domain" description="Cytoplasmic activation/proliferation-associated protein-1 C term" evidence="9">
    <location>
        <begin position="344"/>
        <end position="490"/>
    </location>
</feature>
<evidence type="ECO:0000256" key="7">
    <source>
        <dbReference type="SAM" id="Coils"/>
    </source>
</evidence>
<comment type="subcellular location">
    <subcellularLocation>
        <location evidence="1">Cytoplasm</location>
    </subcellularLocation>
</comment>
<dbReference type="GO" id="GO:0003723">
    <property type="term" value="F:RNA binding"/>
    <property type="evidence" value="ECO:0007669"/>
    <property type="project" value="UniProtKB-KW"/>
</dbReference>
<dbReference type="InterPro" id="IPR041637">
    <property type="entry name" value="Caprin-1_dimer"/>
</dbReference>
<dbReference type="GO" id="GO:0017148">
    <property type="term" value="P:negative regulation of translation"/>
    <property type="evidence" value="ECO:0007669"/>
    <property type="project" value="UniProtKB-KW"/>
</dbReference>
<dbReference type="PANTHER" id="PTHR22922">
    <property type="entry name" value="GPI-ANCHORED PROTEIN P137"/>
    <property type="match status" value="1"/>
</dbReference>
<evidence type="ECO:0000259" key="10">
    <source>
        <dbReference type="Pfam" id="PF18293"/>
    </source>
</evidence>
<feature type="domain" description="Caprin-1 dimerization" evidence="10">
    <location>
        <begin position="106"/>
        <end position="217"/>
    </location>
</feature>
<evidence type="ECO:0000256" key="4">
    <source>
        <dbReference type="ARBA" id="ARBA00022782"/>
    </source>
</evidence>
<feature type="coiled-coil region" evidence="7">
    <location>
        <begin position="46"/>
        <end position="73"/>
    </location>
</feature>
<dbReference type="PANTHER" id="PTHR22922:SF3">
    <property type="entry name" value="CAPRIN-1"/>
    <property type="match status" value="1"/>
</dbReference>
<feature type="compositionally biased region" description="Low complexity" evidence="8">
    <location>
        <begin position="478"/>
        <end position="505"/>
    </location>
</feature>
<keyword evidence="7" id="KW-0175">Coiled coil</keyword>
<dbReference type="GO" id="GO:0005737">
    <property type="term" value="C:cytoplasm"/>
    <property type="evidence" value="ECO:0007669"/>
    <property type="project" value="UniProtKB-SubCell"/>
</dbReference>
<feature type="compositionally biased region" description="Pro residues" evidence="8">
    <location>
        <begin position="462"/>
        <end position="472"/>
    </location>
</feature>
<evidence type="ECO:0000256" key="1">
    <source>
        <dbReference type="ARBA" id="ARBA00004496"/>
    </source>
</evidence>
<sequence length="505" mass="55688">MPSAMIGNRTVQSSSPDVGSAPVQFTIAGQSSGAQTEAMKQVLGVIDKKVRNMEKKKGKLDDYQAKKNRGERLNQDQLEALAKFQEVTNNLEFARELQKGFLALGQDREEAEQKRLKTVLELQFLLDKLGDDCVRAELKQGVGSSHLLTDADLAALDEFYKLVGPERDQSIRLADQYEEASQHYLELLEGKDKAVAGTTYKALKETLDKLLSSGYFDRAHSDGAHQNGLCEEEEEEEQPAATESPEAEERPAQPEAEAAEEYTEQIEVESTEFVNRQFIPEASYGSETEQRDEWSSEAEMVSAIQQQQAPPTQSAPPPVAPEPHPLHSASPVAPADPVVRKQAVQDLMAQMQGPYNFMQDSMLEFDGQVLDPAIVSAQPMKAGQSMELPQRVCPPVHPESRLTQPGAVPVLTETTQVPMVSSTPEAFSTAAPLYQPPTPQTPDRRRTPSTPFRPPWRCRQSSPPPPRPCPPQRRPKRTSPSPNPSTAAASTSTPRPSSPCRRFLT</sequence>
<comment type="caution">
    <text evidence="11">The sequence shown here is derived from an EMBL/GenBank/DDBJ whole genome shotgun (WGS) entry which is preliminary data.</text>
</comment>
<dbReference type="Pfam" id="PF12287">
    <property type="entry name" value="Caprin-1_C"/>
    <property type="match status" value="1"/>
</dbReference>
<evidence type="ECO:0000256" key="8">
    <source>
        <dbReference type="SAM" id="MobiDB-lite"/>
    </source>
</evidence>
<feature type="compositionally biased region" description="Low complexity" evidence="8">
    <location>
        <begin position="303"/>
        <end position="312"/>
    </location>
</feature>
<feature type="region of interest" description="Disordered" evidence="8">
    <location>
        <begin position="222"/>
        <end position="337"/>
    </location>
</feature>
<evidence type="ECO:0000256" key="2">
    <source>
        <dbReference type="ARBA" id="ARBA00007950"/>
    </source>
</evidence>
<feature type="region of interest" description="Disordered" evidence="8">
    <location>
        <begin position="1"/>
        <end position="22"/>
    </location>
</feature>
<dbReference type="InterPro" id="IPR028816">
    <property type="entry name" value="Caprin"/>
</dbReference>
<feature type="compositionally biased region" description="Pro residues" evidence="8">
    <location>
        <begin position="313"/>
        <end position="323"/>
    </location>
</feature>
<name>A0A9D3M1P6_ANGAN</name>